<dbReference type="Proteomes" id="UP000187485">
    <property type="component" value="Unassembled WGS sequence"/>
</dbReference>
<dbReference type="SUPFAM" id="SSF82784">
    <property type="entry name" value="OsmC-like"/>
    <property type="match status" value="1"/>
</dbReference>
<evidence type="ECO:0000313" key="2">
    <source>
        <dbReference type="Proteomes" id="UP000187485"/>
    </source>
</evidence>
<dbReference type="InterPro" id="IPR015946">
    <property type="entry name" value="KH_dom-like_a/b"/>
</dbReference>
<gene>
    <name evidence="1" type="ORF">cpu_12050</name>
</gene>
<dbReference type="InterPro" id="IPR003718">
    <property type="entry name" value="OsmC/Ohr_fam"/>
</dbReference>
<dbReference type="STRING" id="870242.cpu_12050"/>
<evidence type="ECO:0000313" key="1">
    <source>
        <dbReference type="EMBL" id="GAV22695.1"/>
    </source>
</evidence>
<dbReference type="EMBL" id="BDJK01000018">
    <property type="protein sequence ID" value="GAV22695.1"/>
    <property type="molecule type" value="Genomic_DNA"/>
</dbReference>
<accession>A0A1L8CUR7</accession>
<dbReference type="AlphaFoldDB" id="A0A1L8CUR7"/>
<dbReference type="PANTHER" id="PTHR34352">
    <property type="entry name" value="PROTEIN YHFA"/>
    <property type="match status" value="1"/>
</dbReference>
<dbReference type="Gene3D" id="3.30.300.20">
    <property type="match status" value="1"/>
</dbReference>
<dbReference type="PANTHER" id="PTHR34352:SF1">
    <property type="entry name" value="PROTEIN YHFA"/>
    <property type="match status" value="1"/>
</dbReference>
<protein>
    <submittedName>
        <fullName evidence="1">OsmC family protein</fullName>
    </submittedName>
</protein>
<keyword evidence="2" id="KW-1185">Reference proteome</keyword>
<proteinExistence type="predicted"/>
<dbReference type="InterPro" id="IPR036102">
    <property type="entry name" value="OsmC/Ohrsf"/>
</dbReference>
<reference evidence="2" key="1">
    <citation type="submission" date="2016-12" db="EMBL/GenBank/DDBJ databases">
        <title>Draft Genome Sequences od Carboxydothermus pertinax and islandicus, Hydrogenogenic Carboxydotrophic Bacteria.</title>
        <authorList>
            <person name="Fukuyama Y."/>
            <person name="Ohmae K."/>
            <person name="Yoneda Y."/>
            <person name="Yoshida T."/>
            <person name="Sako Y."/>
        </authorList>
    </citation>
    <scope>NUCLEOTIDE SEQUENCE [LARGE SCALE GENOMIC DNA]</scope>
    <source>
        <strain evidence="2">Ug1</strain>
    </source>
</reference>
<name>A0A1L8CUR7_9THEO</name>
<sequence>MIKVTWEGKMKFRGIGPSNHEVFMDTDAAGGEDTAARPAEMMMMSLGGCTGMDVVAILNKMQVTGYEFWLEIEPTWAEEHPRILKHVKMTYCFKGENLPKDRIERAVFLSQTKYCRVSNTLIKAAPMEVYINLNGDTWQLKTE</sequence>
<dbReference type="Pfam" id="PF02566">
    <property type="entry name" value="OsmC"/>
    <property type="match status" value="1"/>
</dbReference>
<organism evidence="1 2">
    <name type="scientific">Carboxydothermus pertinax</name>
    <dbReference type="NCBI Taxonomy" id="870242"/>
    <lineage>
        <taxon>Bacteria</taxon>
        <taxon>Bacillati</taxon>
        <taxon>Bacillota</taxon>
        <taxon>Clostridia</taxon>
        <taxon>Thermoanaerobacterales</taxon>
        <taxon>Thermoanaerobacteraceae</taxon>
        <taxon>Carboxydothermus</taxon>
    </lineage>
</organism>
<comment type="caution">
    <text evidence="1">The sequence shown here is derived from an EMBL/GenBank/DDBJ whole genome shotgun (WGS) entry which is preliminary data.</text>
</comment>